<dbReference type="PANTHER" id="PTHR37811">
    <property type="entry name" value="BLL5343 PROTEIN"/>
    <property type="match status" value="1"/>
</dbReference>
<dbReference type="SUPFAM" id="SSF54909">
    <property type="entry name" value="Dimeric alpha+beta barrel"/>
    <property type="match status" value="1"/>
</dbReference>
<proteinExistence type="predicted"/>
<feature type="domain" description="ABM" evidence="1">
    <location>
        <begin position="1"/>
        <end position="76"/>
    </location>
</feature>
<sequence length="222" mass="25487">MFAVMFEAHPRPSRRDSYLELATLLSSDLHQTPGFVHDDHYLCVSRVGWILSLSAWRDEKALVRWRTHPKHQLAQTRGREDVFIDYTLRTGQLTRDTDLPEGCMLSEQRLDETVAGAGNTAVLVETSEATPVPTTLEALEIASFLGLDLDAHDLTSWDVYEAVTRPGRFLMRTVWRDQAAAESFETTATFPGGTRVRRIRIIRFYSMYDRREAPQYYPDYPT</sequence>
<keyword evidence="3" id="KW-1185">Reference proteome</keyword>
<evidence type="ECO:0000259" key="1">
    <source>
        <dbReference type="Pfam" id="PF03992"/>
    </source>
</evidence>
<organism evidence="2 3">
    <name type="scientific">Pseudonocardia zijingensis</name>
    <dbReference type="NCBI Taxonomy" id="153376"/>
    <lineage>
        <taxon>Bacteria</taxon>
        <taxon>Bacillati</taxon>
        <taxon>Actinomycetota</taxon>
        <taxon>Actinomycetes</taxon>
        <taxon>Pseudonocardiales</taxon>
        <taxon>Pseudonocardiaceae</taxon>
        <taxon>Pseudonocardia</taxon>
    </lineage>
</organism>
<dbReference type="Pfam" id="PF03992">
    <property type="entry name" value="ABM"/>
    <property type="match status" value="1"/>
</dbReference>
<name>A0ABN1PUA0_9PSEU</name>
<comment type="caution">
    <text evidence="2">The sequence shown here is derived from an EMBL/GenBank/DDBJ whole genome shotgun (WGS) entry which is preliminary data.</text>
</comment>
<keyword evidence="2" id="KW-0503">Monooxygenase</keyword>
<keyword evidence="2" id="KW-0560">Oxidoreductase</keyword>
<dbReference type="RefSeq" id="WP_343941302.1">
    <property type="nucleotide sequence ID" value="NZ_BAAAHP010000066.1"/>
</dbReference>
<dbReference type="InterPro" id="IPR052936">
    <property type="entry name" value="Jasmonate_Hydroxylase-like"/>
</dbReference>
<accession>A0ABN1PUA0</accession>
<protein>
    <submittedName>
        <fullName evidence="2">Antibiotic biosynthesis monooxygenase</fullName>
    </submittedName>
</protein>
<gene>
    <name evidence="2" type="ORF">GCM10009559_23000</name>
</gene>
<dbReference type="InterPro" id="IPR011008">
    <property type="entry name" value="Dimeric_a/b-barrel"/>
</dbReference>
<evidence type="ECO:0000313" key="2">
    <source>
        <dbReference type="EMBL" id="GAA0933380.1"/>
    </source>
</evidence>
<evidence type="ECO:0000313" key="3">
    <source>
        <dbReference type="Proteomes" id="UP001499967"/>
    </source>
</evidence>
<reference evidence="2 3" key="1">
    <citation type="journal article" date="2019" name="Int. J. Syst. Evol. Microbiol.">
        <title>The Global Catalogue of Microorganisms (GCM) 10K type strain sequencing project: providing services to taxonomists for standard genome sequencing and annotation.</title>
        <authorList>
            <consortium name="The Broad Institute Genomics Platform"/>
            <consortium name="The Broad Institute Genome Sequencing Center for Infectious Disease"/>
            <person name="Wu L."/>
            <person name="Ma J."/>
        </authorList>
    </citation>
    <scope>NUCLEOTIDE SEQUENCE [LARGE SCALE GENOMIC DNA]</scope>
    <source>
        <strain evidence="2 3">JCM 11117</strain>
    </source>
</reference>
<dbReference type="PANTHER" id="PTHR37811:SF2">
    <property type="entry name" value="ABM DOMAIN-CONTAINING PROTEIN"/>
    <property type="match status" value="1"/>
</dbReference>
<dbReference type="Proteomes" id="UP001499967">
    <property type="component" value="Unassembled WGS sequence"/>
</dbReference>
<dbReference type="InterPro" id="IPR007138">
    <property type="entry name" value="ABM_dom"/>
</dbReference>
<dbReference type="EMBL" id="BAAAHP010000066">
    <property type="protein sequence ID" value="GAA0933380.1"/>
    <property type="molecule type" value="Genomic_DNA"/>
</dbReference>
<dbReference type="GO" id="GO:0004497">
    <property type="term" value="F:monooxygenase activity"/>
    <property type="evidence" value="ECO:0007669"/>
    <property type="project" value="UniProtKB-KW"/>
</dbReference>
<dbReference type="Gene3D" id="3.30.70.100">
    <property type="match status" value="1"/>
</dbReference>